<name>A0ACC2SQV5_9FUNG</name>
<evidence type="ECO:0000313" key="1">
    <source>
        <dbReference type="EMBL" id="KAJ9064748.1"/>
    </source>
</evidence>
<gene>
    <name evidence="1" type="ORF">DSO57_1027101</name>
</gene>
<reference evidence="1" key="1">
    <citation type="submission" date="2022-04" db="EMBL/GenBank/DDBJ databases">
        <title>Genome of the entomopathogenic fungus Entomophthora muscae.</title>
        <authorList>
            <person name="Elya C."/>
            <person name="Lovett B.R."/>
            <person name="Lee E."/>
            <person name="Macias A.M."/>
            <person name="Hajek A.E."/>
            <person name="De Bivort B.L."/>
            <person name="Kasson M.T."/>
            <person name="De Fine Licht H.H."/>
            <person name="Stajich J.E."/>
        </authorList>
    </citation>
    <scope>NUCLEOTIDE SEQUENCE</scope>
    <source>
        <strain evidence="1">Berkeley</strain>
    </source>
</reference>
<comment type="caution">
    <text evidence="1">The sequence shown here is derived from an EMBL/GenBank/DDBJ whole genome shotgun (WGS) entry which is preliminary data.</text>
</comment>
<sequence>MIELEKSLKDLDSAIAEIKEIDRKVKARVKSAVLDGDKIEKVLDKALMAKIPDTPEKTIEHVVNCHELNFNTCIENPRFEPQFPEGGLNPPGQSRTCQSVKSQCQDTRSTVGLQ</sequence>
<dbReference type="EMBL" id="QTSX02004423">
    <property type="protein sequence ID" value="KAJ9064748.1"/>
    <property type="molecule type" value="Genomic_DNA"/>
</dbReference>
<protein>
    <submittedName>
        <fullName evidence="1">Uncharacterized protein</fullName>
    </submittedName>
</protein>
<accession>A0ACC2SQV5</accession>
<keyword evidence="2" id="KW-1185">Reference proteome</keyword>
<dbReference type="Proteomes" id="UP001165960">
    <property type="component" value="Unassembled WGS sequence"/>
</dbReference>
<evidence type="ECO:0000313" key="2">
    <source>
        <dbReference type="Proteomes" id="UP001165960"/>
    </source>
</evidence>
<organism evidence="1 2">
    <name type="scientific">Entomophthora muscae</name>
    <dbReference type="NCBI Taxonomy" id="34485"/>
    <lineage>
        <taxon>Eukaryota</taxon>
        <taxon>Fungi</taxon>
        <taxon>Fungi incertae sedis</taxon>
        <taxon>Zoopagomycota</taxon>
        <taxon>Entomophthoromycotina</taxon>
        <taxon>Entomophthoromycetes</taxon>
        <taxon>Entomophthorales</taxon>
        <taxon>Entomophthoraceae</taxon>
        <taxon>Entomophthora</taxon>
    </lineage>
</organism>
<proteinExistence type="predicted"/>